<dbReference type="PROSITE" id="PS50977">
    <property type="entry name" value="HTH_TETR_2"/>
    <property type="match status" value="1"/>
</dbReference>
<keyword evidence="1" id="KW-0805">Transcription regulation</keyword>
<accession>A0A1X2ELZ1</accession>
<protein>
    <recommendedName>
        <fullName evidence="5">HTH tetR-type domain-containing protein</fullName>
    </recommendedName>
</protein>
<keyword evidence="7" id="KW-1185">Reference proteome</keyword>
<dbReference type="InterPro" id="IPR001647">
    <property type="entry name" value="HTH_TetR"/>
</dbReference>
<evidence type="ECO:0000313" key="7">
    <source>
        <dbReference type="Proteomes" id="UP000193090"/>
    </source>
</evidence>
<evidence type="ECO:0000256" key="3">
    <source>
        <dbReference type="ARBA" id="ARBA00023163"/>
    </source>
</evidence>
<dbReference type="RefSeq" id="WP_085109433.1">
    <property type="nucleotide sequence ID" value="NZ_JACKSN010000203.1"/>
</dbReference>
<keyword evidence="3" id="KW-0804">Transcription</keyword>
<dbReference type="Gene3D" id="1.10.357.10">
    <property type="entry name" value="Tetracycline Repressor, domain 2"/>
    <property type="match status" value="1"/>
</dbReference>
<evidence type="ECO:0000259" key="5">
    <source>
        <dbReference type="PROSITE" id="PS50977"/>
    </source>
</evidence>
<evidence type="ECO:0000256" key="1">
    <source>
        <dbReference type="ARBA" id="ARBA00023015"/>
    </source>
</evidence>
<dbReference type="AlphaFoldDB" id="A0A1X2ELZ1"/>
<dbReference type="PANTHER" id="PTHR47506">
    <property type="entry name" value="TRANSCRIPTIONAL REGULATORY PROTEIN"/>
    <property type="match status" value="1"/>
</dbReference>
<organism evidence="6 7">
    <name type="scientific">Mycolicibacillus trivialis</name>
    <dbReference type="NCBI Taxonomy" id="1798"/>
    <lineage>
        <taxon>Bacteria</taxon>
        <taxon>Bacillati</taxon>
        <taxon>Actinomycetota</taxon>
        <taxon>Actinomycetes</taxon>
        <taxon>Mycobacteriales</taxon>
        <taxon>Mycobacteriaceae</taxon>
        <taxon>Mycolicibacillus</taxon>
    </lineage>
</organism>
<dbReference type="Pfam" id="PF00440">
    <property type="entry name" value="TetR_N"/>
    <property type="match status" value="1"/>
</dbReference>
<sequence>MGRPRRYDRATLADHARALWVEHGMTGVTVRALSALSGASNGAVYHAFGSRDGLLAQVWAREAEDFLAFQREAVAQAMAGGAAVDGLVAAALAPAGYADADAEAARLLLSADVDDLMTAELTDDGRALLRLRQKELGVLLVKLATALWDRRDSAAVTTVRYCVVDLPGTLLLRSQAVTDPVARHALERAVRGIAAEPPPSP</sequence>
<dbReference type="SUPFAM" id="SSF46689">
    <property type="entry name" value="Homeodomain-like"/>
    <property type="match status" value="1"/>
</dbReference>
<dbReference type="GO" id="GO:0003677">
    <property type="term" value="F:DNA binding"/>
    <property type="evidence" value="ECO:0007669"/>
    <property type="project" value="UniProtKB-UniRule"/>
</dbReference>
<dbReference type="PANTHER" id="PTHR47506:SF1">
    <property type="entry name" value="HTH-TYPE TRANSCRIPTIONAL REGULATOR YJDC"/>
    <property type="match status" value="1"/>
</dbReference>
<evidence type="ECO:0000256" key="2">
    <source>
        <dbReference type="ARBA" id="ARBA00023125"/>
    </source>
</evidence>
<dbReference type="Proteomes" id="UP000193090">
    <property type="component" value="Unassembled WGS sequence"/>
</dbReference>
<dbReference type="InterPro" id="IPR009057">
    <property type="entry name" value="Homeodomain-like_sf"/>
</dbReference>
<dbReference type="EMBL" id="LQPZ01000016">
    <property type="protein sequence ID" value="ORX06160.1"/>
    <property type="molecule type" value="Genomic_DNA"/>
</dbReference>
<feature type="domain" description="HTH tetR-type" evidence="5">
    <location>
        <begin position="6"/>
        <end position="66"/>
    </location>
</feature>
<proteinExistence type="predicted"/>
<reference evidence="6 7" key="1">
    <citation type="submission" date="2016-01" db="EMBL/GenBank/DDBJ databases">
        <title>The new phylogeny of the genus Mycobacterium.</title>
        <authorList>
            <person name="Tarcisio F."/>
            <person name="Conor M."/>
            <person name="Antonella G."/>
            <person name="Elisabetta G."/>
            <person name="Giulia F.S."/>
            <person name="Sara T."/>
            <person name="Anna F."/>
            <person name="Clotilde B."/>
            <person name="Roberto B."/>
            <person name="Veronica D.S."/>
            <person name="Fabio R."/>
            <person name="Monica P."/>
            <person name="Olivier J."/>
            <person name="Enrico T."/>
            <person name="Nicola S."/>
        </authorList>
    </citation>
    <scope>NUCLEOTIDE SEQUENCE [LARGE SCALE GENOMIC DNA]</scope>
    <source>
        <strain evidence="6 7">DSM 44153</strain>
    </source>
</reference>
<name>A0A1X2ELZ1_9MYCO</name>
<gene>
    <name evidence="6" type="ORF">AWC30_07085</name>
</gene>
<comment type="caution">
    <text evidence="6">The sequence shown here is derived from an EMBL/GenBank/DDBJ whole genome shotgun (WGS) entry which is preliminary data.</text>
</comment>
<dbReference type="STRING" id="1798.AWC30_07085"/>
<keyword evidence="2 4" id="KW-0238">DNA-binding</keyword>
<evidence type="ECO:0000256" key="4">
    <source>
        <dbReference type="PROSITE-ProRule" id="PRU00335"/>
    </source>
</evidence>
<feature type="DNA-binding region" description="H-T-H motif" evidence="4">
    <location>
        <begin position="29"/>
        <end position="48"/>
    </location>
</feature>
<evidence type="ECO:0000313" key="6">
    <source>
        <dbReference type="EMBL" id="ORX06160.1"/>
    </source>
</evidence>